<dbReference type="SUPFAM" id="SSF46689">
    <property type="entry name" value="Homeodomain-like"/>
    <property type="match status" value="2"/>
</dbReference>
<dbReference type="InterPro" id="IPR011006">
    <property type="entry name" value="CheY-like_superfamily"/>
</dbReference>
<evidence type="ECO:0000259" key="9">
    <source>
        <dbReference type="PROSITE" id="PS01124"/>
    </source>
</evidence>
<reference evidence="11 12" key="1">
    <citation type="journal article" date="2023" name="Genome Announc.">
        <title>Pan-Genome Analyses of the Genus Cohnella and Proposal of the Novel Species Cohnella silvisoli sp. nov., Isolated from Forest Soil.</title>
        <authorList>
            <person name="Wang C."/>
            <person name="Mao L."/>
            <person name="Bao G."/>
            <person name="Zhu H."/>
        </authorList>
    </citation>
    <scope>NUCLEOTIDE SEQUENCE [LARGE SCALE GENOMIC DNA]</scope>
    <source>
        <strain evidence="11 12">NL03-T5-1</strain>
    </source>
</reference>
<comment type="subcellular location">
    <subcellularLocation>
        <location evidence="1">Cytoplasm</location>
    </subcellularLocation>
</comment>
<evidence type="ECO:0000256" key="4">
    <source>
        <dbReference type="ARBA" id="ARBA00023012"/>
    </source>
</evidence>
<dbReference type="PANTHER" id="PTHR42713:SF3">
    <property type="entry name" value="TRANSCRIPTIONAL REGULATORY PROTEIN HPTR"/>
    <property type="match status" value="1"/>
</dbReference>
<keyword evidence="2" id="KW-0963">Cytoplasm</keyword>
<dbReference type="InterPro" id="IPR009057">
    <property type="entry name" value="Homeodomain-like_sf"/>
</dbReference>
<dbReference type="InterPro" id="IPR001789">
    <property type="entry name" value="Sig_transdc_resp-reg_receiver"/>
</dbReference>
<dbReference type="Pfam" id="PF12833">
    <property type="entry name" value="HTH_18"/>
    <property type="match status" value="1"/>
</dbReference>
<proteinExistence type="predicted"/>
<keyword evidence="7" id="KW-0804">Transcription</keyword>
<dbReference type="PROSITE" id="PS01124">
    <property type="entry name" value="HTH_ARAC_FAMILY_2"/>
    <property type="match status" value="1"/>
</dbReference>
<protein>
    <submittedName>
        <fullName evidence="11">Response regulator</fullName>
    </submittedName>
</protein>
<dbReference type="PRINTS" id="PR00032">
    <property type="entry name" value="HTHARAC"/>
</dbReference>
<dbReference type="PROSITE" id="PS50110">
    <property type="entry name" value="RESPONSE_REGULATORY"/>
    <property type="match status" value="1"/>
</dbReference>
<dbReference type="Proteomes" id="UP001493487">
    <property type="component" value="Unassembled WGS sequence"/>
</dbReference>
<dbReference type="PANTHER" id="PTHR42713">
    <property type="entry name" value="HISTIDINE KINASE-RELATED"/>
    <property type="match status" value="1"/>
</dbReference>
<feature type="domain" description="Response regulatory" evidence="10">
    <location>
        <begin position="3"/>
        <end position="120"/>
    </location>
</feature>
<evidence type="ECO:0000313" key="12">
    <source>
        <dbReference type="Proteomes" id="UP001493487"/>
    </source>
</evidence>
<accession>A0ABV1KR74</accession>
<organism evidence="11 12">
    <name type="scientific">Cohnella silvisoli</name>
    <dbReference type="NCBI Taxonomy" id="2873699"/>
    <lineage>
        <taxon>Bacteria</taxon>
        <taxon>Bacillati</taxon>
        <taxon>Bacillota</taxon>
        <taxon>Bacilli</taxon>
        <taxon>Bacillales</taxon>
        <taxon>Paenibacillaceae</taxon>
        <taxon>Cohnella</taxon>
    </lineage>
</organism>
<keyword evidence="6" id="KW-0238">DNA-binding</keyword>
<evidence type="ECO:0000256" key="2">
    <source>
        <dbReference type="ARBA" id="ARBA00022490"/>
    </source>
</evidence>
<evidence type="ECO:0000256" key="5">
    <source>
        <dbReference type="ARBA" id="ARBA00023015"/>
    </source>
</evidence>
<feature type="modified residue" description="4-aspartylphosphate" evidence="8">
    <location>
        <position position="55"/>
    </location>
</feature>
<dbReference type="SMART" id="SM00342">
    <property type="entry name" value="HTH_ARAC"/>
    <property type="match status" value="1"/>
</dbReference>
<evidence type="ECO:0000259" key="10">
    <source>
        <dbReference type="PROSITE" id="PS50110"/>
    </source>
</evidence>
<dbReference type="InterPro" id="IPR051552">
    <property type="entry name" value="HptR"/>
</dbReference>
<dbReference type="InterPro" id="IPR018060">
    <property type="entry name" value="HTH_AraC"/>
</dbReference>
<dbReference type="EMBL" id="JASKHM010000004">
    <property type="protein sequence ID" value="MEQ4482584.1"/>
    <property type="molecule type" value="Genomic_DNA"/>
</dbReference>
<evidence type="ECO:0000256" key="1">
    <source>
        <dbReference type="ARBA" id="ARBA00004496"/>
    </source>
</evidence>
<evidence type="ECO:0000256" key="8">
    <source>
        <dbReference type="PROSITE-ProRule" id="PRU00169"/>
    </source>
</evidence>
<keyword evidence="5" id="KW-0805">Transcription regulation</keyword>
<comment type="caution">
    <text evidence="11">The sequence shown here is derived from an EMBL/GenBank/DDBJ whole genome shotgun (WGS) entry which is preliminary data.</text>
</comment>
<feature type="domain" description="HTH araC/xylS-type" evidence="9">
    <location>
        <begin position="449"/>
        <end position="547"/>
    </location>
</feature>
<dbReference type="CDD" id="cd17536">
    <property type="entry name" value="REC_YesN-like"/>
    <property type="match status" value="1"/>
</dbReference>
<evidence type="ECO:0000256" key="3">
    <source>
        <dbReference type="ARBA" id="ARBA00022553"/>
    </source>
</evidence>
<gene>
    <name evidence="11" type="ORF">QJS35_09275</name>
</gene>
<evidence type="ECO:0000313" key="11">
    <source>
        <dbReference type="EMBL" id="MEQ4482584.1"/>
    </source>
</evidence>
<keyword evidence="4" id="KW-0902">Two-component regulatory system</keyword>
<keyword evidence="3 8" id="KW-0597">Phosphoprotein</keyword>
<dbReference type="Gene3D" id="3.40.50.2300">
    <property type="match status" value="1"/>
</dbReference>
<dbReference type="PROSITE" id="PS00041">
    <property type="entry name" value="HTH_ARAC_FAMILY_1"/>
    <property type="match status" value="1"/>
</dbReference>
<dbReference type="RefSeq" id="WP_232184671.1">
    <property type="nucleotide sequence ID" value="NZ_JAIOAP010000003.1"/>
</dbReference>
<keyword evidence="12" id="KW-1185">Reference proteome</keyword>
<dbReference type="SMART" id="SM00448">
    <property type="entry name" value="REC"/>
    <property type="match status" value="1"/>
</dbReference>
<dbReference type="SUPFAM" id="SSF52172">
    <property type="entry name" value="CheY-like"/>
    <property type="match status" value="1"/>
</dbReference>
<dbReference type="Gene3D" id="1.10.10.60">
    <property type="entry name" value="Homeodomain-like"/>
    <property type="match status" value="2"/>
</dbReference>
<dbReference type="InterPro" id="IPR020449">
    <property type="entry name" value="Tscrpt_reg_AraC-type_HTH"/>
</dbReference>
<evidence type="ECO:0000256" key="6">
    <source>
        <dbReference type="ARBA" id="ARBA00023125"/>
    </source>
</evidence>
<sequence length="551" mass="63958">MYKLLIVDDEQMIVDWLYRLFSGLQQLELDIYKAYRGDQAMSWLNRTKIDIVLTDIHMPEMNGIQLLENIKNRWPDCKVIFLTGYNQFDYVYTAIKHEGVSYLLKTENDSEIIKTVEKAIGEIEHSYRNTELISRGRQQVSKALPLLQKEYLTTLLQGEKSVLPVTQQQLDEMEISLNSELPVLMLIGTMDNLSKKLVQAEKTRLIYTVKNIVEEYLFENIHSAYIFYEESYSVWLIQPADSQSDWERTGLFIKEMLETAQRACMESLQVSMSFALAKDLSSWDTVSEKYYGLKQLLNYRIGSKSGIIITENESDPVVQDQALSTNRYDGNIHAQLNKIGKLESCLDRGQKQDFFEIFSEITGFLKSIPSMHYIPALEIYFSLSIKLLSYINRRGLAAKRVFHTSINKLTRIDEFDSWADAAEYLQQTADDIFKLQERDQEKREKDIIMLVQQYIFEHLSEDISLVKLGELTYFNPSYLSRLFKQITGTNISDHIHLARINKAKELLSGTGMKIHEVAISIGFDSPAYFAKFFKKSTSMTPQEYRDSLFMK</sequence>
<dbReference type="InterPro" id="IPR018062">
    <property type="entry name" value="HTH_AraC-typ_CS"/>
</dbReference>
<dbReference type="Pfam" id="PF00072">
    <property type="entry name" value="Response_reg"/>
    <property type="match status" value="1"/>
</dbReference>
<evidence type="ECO:0000256" key="7">
    <source>
        <dbReference type="ARBA" id="ARBA00023163"/>
    </source>
</evidence>
<name>A0ABV1KR74_9BACL</name>